<dbReference type="Gene3D" id="1.20.120.20">
    <property type="entry name" value="Apolipoprotein"/>
    <property type="match status" value="1"/>
</dbReference>
<dbReference type="InterPro" id="IPR035979">
    <property type="entry name" value="RBD_domain_sf"/>
</dbReference>
<feature type="coiled-coil region" evidence="2">
    <location>
        <begin position="313"/>
        <end position="340"/>
    </location>
</feature>
<dbReference type="InterPro" id="IPR012677">
    <property type="entry name" value="Nucleotide-bd_a/b_plait_sf"/>
</dbReference>
<dbReference type="SMART" id="SM00360">
    <property type="entry name" value="RRM"/>
    <property type="match status" value="1"/>
</dbReference>
<dbReference type="Gene3D" id="3.30.70.330">
    <property type="match status" value="1"/>
</dbReference>
<proteinExistence type="predicted"/>
<keyword evidence="1" id="KW-0694">RNA-binding</keyword>
<dbReference type="InterPro" id="IPR000504">
    <property type="entry name" value="RRM_dom"/>
</dbReference>
<keyword evidence="6" id="KW-1185">Reference proteome</keyword>
<evidence type="ECO:0000313" key="5">
    <source>
        <dbReference type="EMBL" id="KAK0545520.1"/>
    </source>
</evidence>
<gene>
    <name evidence="5" type="ORF">OC846_005641</name>
</gene>
<dbReference type="Pfam" id="PF00076">
    <property type="entry name" value="RRM_1"/>
    <property type="match status" value="1"/>
</dbReference>
<evidence type="ECO:0000256" key="2">
    <source>
        <dbReference type="SAM" id="Coils"/>
    </source>
</evidence>
<accession>A0AAN6GKE2</accession>
<evidence type="ECO:0000256" key="1">
    <source>
        <dbReference type="PROSITE-ProRule" id="PRU00176"/>
    </source>
</evidence>
<dbReference type="PANTHER" id="PTHR32343:SF10">
    <property type="entry name" value="RNA-BINDING REGION RNP-1 DOMAIN-CONTAINING PROTEIN"/>
    <property type="match status" value="1"/>
</dbReference>
<evidence type="ECO:0000256" key="3">
    <source>
        <dbReference type="SAM" id="MobiDB-lite"/>
    </source>
</evidence>
<feature type="compositionally biased region" description="Low complexity" evidence="3">
    <location>
        <begin position="81"/>
        <end position="122"/>
    </location>
</feature>
<sequence>MTTIEVSNISKSTTKQGLEEFFSYCGSINNISLSSAGSSQKATIKFEKASAATTASMLSGGTLDGSNLEISLAQSAEDTAKTAANQTADAAKDTANQAKGAAQDTADQAKGAAQDAAGSAKKTAQDLAGSARKTAEDVTGSDVVGDAQKTAKDLTGSAEKTAKDAAGSAQQTAQDLKDNIIGQEDKPRTAIIAEFLAHGYVISDSITQRAIDYDAKHGYSEKFKSFVFGLDRSLGEKIAKAPASAPTDASKETAEKAAVTDAGSDPSLTRQVQAQAHAVYEHPVVKPRADWAWTRLSDYYNAIVNHPRIKSLYEQTSRTVQDVHEEAKRIKEEKQQAKQA</sequence>
<dbReference type="PANTHER" id="PTHR32343">
    <property type="entry name" value="SERINE/ARGININE-RICH SPLICING FACTOR"/>
    <property type="match status" value="1"/>
</dbReference>
<feature type="region of interest" description="Disordered" evidence="3">
    <location>
        <begin position="81"/>
        <end position="181"/>
    </location>
</feature>
<comment type="caution">
    <text evidence="5">The sequence shown here is derived from an EMBL/GenBank/DDBJ whole genome shotgun (WGS) entry which is preliminary data.</text>
</comment>
<reference evidence="5" key="1">
    <citation type="journal article" date="2023" name="PhytoFront">
        <title>Draft Genome Resources of Seven Strains of Tilletia horrida, Causal Agent of Kernel Smut of Rice.</title>
        <authorList>
            <person name="Khanal S."/>
            <person name="Antony Babu S."/>
            <person name="Zhou X.G."/>
        </authorList>
    </citation>
    <scope>NUCLEOTIDE SEQUENCE</scope>
    <source>
        <strain evidence="5">TX6</strain>
    </source>
</reference>
<dbReference type="GO" id="GO:0003723">
    <property type="term" value="F:RNA binding"/>
    <property type="evidence" value="ECO:0007669"/>
    <property type="project" value="UniProtKB-UniRule"/>
</dbReference>
<name>A0AAN6GKE2_9BASI</name>
<dbReference type="Proteomes" id="UP001176517">
    <property type="component" value="Unassembled WGS sequence"/>
</dbReference>
<feature type="domain" description="RRM" evidence="4">
    <location>
        <begin position="2"/>
        <end position="75"/>
    </location>
</feature>
<dbReference type="AlphaFoldDB" id="A0AAN6GKE2"/>
<evidence type="ECO:0000313" key="6">
    <source>
        <dbReference type="Proteomes" id="UP001176517"/>
    </source>
</evidence>
<feature type="region of interest" description="Disordered" evidence="3">
    <location>
        <begin position="241"/>
        <end position="268"/>
    </location>
</feature>
<keyword evidence="2" id="KW-0175">Coiled coil</keyword>
<dbReference type="EMBL" id="JAPDMZ010000228">
    <property type="protein sequence ID" value="KAK0545520.1"/>
    <property type="molecule type" value="Genomic_DNA"/>
</dbReference>
<protein>
    <recommendedName>
        <fullName evidence="4">RRM domain-containing protein</fullName>
    </recommendedName>
</protein>
<dbReference type="SUPFAM" id="SSF54928">
    <property type="entry name" value="RNA-binding domain, RBD"/>
    <property type="match status" value="1"/>
</dbReference>
<dbReference type="PROSITE" id="PS50102">
    <property type="entry name" value="RRM"/>
    <property type="match status" value="1"/>
</dbReference>
<organism evidence="5 6">
    <name type="scientific">Tilletia horrida</name>
    <dbReference type="NCBI Taxonomy" id="155126"/>
    <lineage>
        <taxon>Eukaryota</taxon>
        <taxon>Fungi</taxon>
        <taxon>Dikarya</taxon>
        <taxon>Basidiomycota</taxon>
        <taxon>Ustilaginomycotina</taxon>
        <taxon>Exobasidiomycetes</taxon>
        <taxon>Tilletiales</taxon>
        <taxon>Tilletiaceae</taxon>
        <taxon>Tilletia</taxon>
    </lineage>
</organism>
<evidence type="ECO:0000259" key="4">
    <source>
        <dbReference type="PROSITE" id="PS50102"/>
    </source>
</evidence>